<name>A0A060HMK1_9ARCH</name>
<dbReference type="GeneID" id="74945862"/>
<keyword evidence="1" id="KW-1133">Transmembrane helix</keyword>
<reference evidence="2 3" key="1">
    <citation type="journal article" date="2014" name="Int. J. Syst. Evol. Microbiol.">
        <title>Nitrososphaera viennensis gen. nov., sp. nov., an aerobic and mesophilic, ammonia-oxidizing archaeon from soil and a member of the archaeal phylum Thaumarchaeota.</title>
        <authorList>
            <person name="Stieglmeier M."/>
            <person name="Klingl A."/>
            <person name="Alves R.J."/>
            <person name="Rittmann S.K."/>
            <person name="Melcher M."/>
            <person name="Leisch N."/>
            <person name="Schleper C."/>
        </authorList>
    </citation>
    <scope>NUCLEOTIDE SEQUENCE [LARGE SCALE GENOMIC DNA]</scope>
    <source>
        <strain evidence="2">EN76</strain>
    </source>
</reference>
<evidence type="ECO:0000313" key="3">
    <source>
        <dbReference type="Proteomes" id="UP000027093"/>
    </source>
</evidence>
<keyword evidence="1" id="KW-0472">Membrane</keyword>
<protein>
    <submittedName>
        <fullName evidence="2">Uncharacterized protein</fullName>
    </submittedName>
</protein>
<dbReference type="STRING" id="926571.NVIE_0609"/>
<accession>A0A060HMK1</accession>
<dbReference type="AlphaFoldDB" id="A0A060HMK1"/>
<organism evidence="2 3">
    <name type="scientific">Nitrososphaera viennensis EN76</name>
    <dbReference type="NCBI Taxonomy" id="926571"/>
    <lineage>
        <taxon>Archaea</taxon>
        <taxon>Nitrososphaerota</taxon>
        <taxon>Nitrososphaeria</taxon>
        <taxon>Nitrososphaerales</taxon>
        <taxon>Nitrososphaeraceae</taxon>
        <taxon>Nitrososphaera</taxon>
    </lineage>
</organism>
<feature type="transmembrane region" description="Helical" evidence="1">
    <location>
        <begin position="219"/>
        <end position="238"/>
    </location>
</feature>
<gene>
    <name evidence="2" type="ORF">NVIE_0609</name>
</gene>
<evidence type="ECO:0000256" key="1">
    <source>
        <dbReference type="SAM" id="Phobius"/>
    </source>
</evidence>
<feature type="transmembrane region" description="Helical" evidence="1">
    <location>
        <begin position="192"/>
        <end position="213"/>
    </location>
</feature>
<sequence length="255" mass="28052">MALDPNVLNPYVLLDPAVAPLASAVFTAASIALSLVISWYFFRSYRFAGFGYLLGLPAGFVFLAASFAFEQAGFAYSTDPLLHPAFFWLQLALQSEALALIAISYYFKNAGEQEEGRHRLGIKDAGMILLPLVMVAVPFLLPTSEIASKPYFNYAKLADFSLYMRVFNMAVLAYIFTNAVSSLAKSGMAKMLYVPAAFALLWLEQYSLVMVYFDNSVFAFAGSIIARVGGLALFAYVMHSATSRRRIEVEARKAA</sequence>
<feature type="transmembrane region" description="Helical" evidence="1">
    <location>
        <begin position="85"/>
        <end position="107"/>
    </location>
</feature>
<dbReference type="KEGG" id="nvn:NVIE_0609"/>
<feature type="transmembrane region" description="Helical" evidence="1">
    <location>
        <begin position="128"/>
        <end position="148"/>
    </location>
</feature>
<feature type="transmembrane region" description="Helical" evidence="1">
    <location>
        <begin position="160"/>
        <end position="180"/>
    </location>
</feature>
<dbReference type="Proteomes" id="UP000027093">
    <property type="component" value="Chromosome"/>
</dbReference>
<keyword evidence="3" id="KW-1185">Reference proteome</keyword>
<proteinExistence type="predicted"/>
<dbReference type="OrthoDB" id="10010at2157"/>
<dbReference type="HOGENOM" id="CLU_1096677_0_0_2"/>
<feature type="transmembrane region" description="Helical" evidence="1">
    <location>
        <begin position="20"/>
        <end position="42"/>
    </location>
</feature>
<dbReference type="EMBL" id="CP007536">
    <property type="protein sequence ID" value="AIC14801.1"/>
    <property type="molecule type" value="Genomic_DNA"/>
</dbReference>
<dbReference type="RefSeq" id="WP_075053945.1">
    <property type="nucleotide sequence ID" value="NZ_CP007536.1"/>
</dbReference>
<evidence type="ECO:0000313" key="2">
    <source>
        <dbReference type="EMBL" id="AIC14801.1"/>
    </source>
</evidence>
<feature type="transmembrane region" description="Helical" evidence="1">
    <location>
        <begin position="49"/>
        <end position="69"/>
    </location>
</feature>
<keyword evidence="1" id="KW-0812">Transmembrane</keyword>